<evidence type="ECO:0000313" key="5">
    <source>
        <dbReference type="EMBL" id="MEK8053035.1"/>
    </source>
</evidence>
<keyword evidence="1 3" id="KW-0807">Transducer</keyword>
<comment type="similarity">
    <text evidence="2">Belongs to the methyl-accepting chemotaxis (MCP) protein family.</text>
</comment>
<evidence type="ECO:0000256" key="1">
    <source>
        <dbReference type="ARBA" id="ARBA00023224"/>
    </source>
</evidence>
<name>A0ABU9CMI1_9BURK</name>
<sequence length="500" mass="53798">MQLARLFRIPGTTRAALSSIIDGSGTLSAKVLPITPLGFAASRFLERIRGLVLVARGNSIETAINVAQLKKQVDLSAARATQQCADAVALTEAARRVTQLSDGMDRDAAVIDEVAARNLDAAAQSMAELAAVRERMAQIDATVADFNHTVAELAEGAKAIANIGQVIRTIAMQTNLLALNAAIEAARAGESGRGFAVVAKEVRGLAERVNAETREIGERSAKMQELVATTAAGTQRISSGVAETVREVGSTSERFEAFMTDFRGMADTVRGIVGSIGELAAVNRDMNHRIEAVAGSAQQVNAMMTDATGRMDELRQNCEVVQGALAEFRTGRTTFDALVDAASGLRDRTAGILARHLARGANVFDQQYQRIPNSDPPRFTTGYDQAVEPELQALYDQLLASLPGCVYALAVDNQGYAPAHNKAFSNPPSGDRATDLAKCRHKRIFDDPVGVKLARNQQRFLFQTYLRDTGEVINDLSMPIFLNGRHWGAVRVGFDSDKLR</sequence>
<comment type="caution">
    <text evidence="5">The sequence shown here is derived from an EMBL/GenBank/DDBJ whole genome shotgun (WGS) entry which is preliminary data.</text>
</comment>
<dbReference type="RefSeq" id="WP_341412768.1">
    <property type="nucleotide sequence ID" value="NZ_JBBUTH010000010.1"/>
</dbReference>
<reference evidence="5 6" key="1">
    <citation type="submission" date="2024-04" db="EMBL/GenBank/DDBJ databases">
        <title>Novel species of the genus Ideonella isolated from streams.</title>
        <authorList>
            <person name="Lu H."/>
        </authorList>
    </citation>
    <scope>NUCLEOTIDE SEQUENCE [LARGE SCALE GENOMIC DNA]</scope>
    <source>
        <strain evidence="5 6">DXS22W</strain>
    </source>
</reference>
<protein>
    <submittedName>
        <fullName evidence="5">Methyl-accepting chemotaxis protein</fullName>
    </submittedName>
</protein>
<accession>A0ABU9CMI1</accession>
<organism evidence="5 6">
    <name type="scientific">Pseudaquabacterium inlustre</name>
    <dbReference type="NCBI Taxonomy" id="2984192"/>
    <lineage>
        <taxon>Bacteria</taxon>
        <taxon>Pseudomonadati</taxon>
        <taxon>Pseudomonadota</taxon>
        <taxon>Betaproteobacteria</taxon>
        <taxon>Burkholderiales</taxon>
        <taxon>Sphaerotilaceae</taxon>
        <taxon>Pseudaquabacterium</taxon>
    </lineage>
</organism>
<evidence type="ECO:0000256" key="3">
    <source>
        <dbReference type="PROSITE-ProRule" id="PRU00284"/>
    </source>
</evidence>
<dbReference type="InterPro" id="IPR004089">
    <property type="entry name" value="MCPsignal_dom"/>
</dbReference>
<evidence type="ECO:0000313" key="6">
    <source>
        <dbReference type="Proteomes" id="UP001365405"/>
    </source>
</evidence>
<gene>
    <name evidence="5" type="ORF">AACH10_22470</name>
</gene>
<dbReference type="Proteomes" id="UP001365405">
    <property type="component" value="Unassembled WGS sequence"/>
</dbReference>
<dbReference type="PANTHER" id="PTHR32089:SF112">
    <property type="entry name" value="LYSOZYME-LIKE PROTEIN-RELATED"/>
    <property type="match status" value="1"/>
</dbReference>
<dbReference type="Pfam" id="PF00015">
    <property type="entry name" value="MCPsignal"/>
    <property type="match status" value="1"/>
</dbReference>
<proteinExistence type="inferred from homology"/>
<dbReference type="EMBL" id="JBBUTH010000010">
    <property type="protein sequence ID" value="MEK8053035.1"/>
    <property type="molecule type" value="Genomic_DNA"/>
</dbReference>
<dbReference type="PROSITE" id="PS50111">
    <property type="entry name" value="CHEMOTAXIS_TRANSDUC_2"/>
    <property type="match status" value="1"/>
</dbReference>
<evidence type="ECO:0000259" key="4">
    <source>
        <dbReference type="PROSITE" id="PS50111"/>
    </source>
</evidence>
<dbReference type="PRINTS" id="PR00260">
    <property type="entry name" value="CHEMTRNSDUCR"/>
</dbReference>
<dbReference type="SUPFAM" id="SSF58104">
    <property type="entry name" value="Methyl-accepting chemotaxis protein (MCP) signaling domain"/>
    <property type="match status" value="1"/>
</dbReference>
<dbReference type="Gene3D" id="1.10.287.950">
    <property type="entry name" value="Methyl-accepting chemotaxis protein"/>
    <property type="match status" value="1"/>
</dbReference>
<evidence type="ECO:0000256" key="2">
    <source>
        <dbReference type="ARBA" id="ARBA00029447"/>
    </source>
</evidence>
<keyword evidence="6" id="KW-1185">Reference proteome</keyword>
<feature type="domain" description="Methyl-accepting transducer" evidence="4">
    <location>
        <begin position="58"/>
        <end position="301"/>
    </location>
</feature>
<dbReference type="PANTHER" id="PTHR32089">
    <property type="entry name" value="METHYL-ACCEPTING CHEMOTAXIS PROTEIN MCPB"/>
    <property type="match status" value="1"/>
</dbReference>
<dbReference type="InterPro" id="IPR004090">
    <property type="entry name" value="Chemotax_Me-accpt_rcpt"/>
</dbReference>
<dbReference type="SMART" id="SM00283">
    <property type="entry name" value="MA"/>
    <property type="match status" value="1"/>
</dbReference>